<dbReference type="AlphaFoldDB" id="A0A0A9AGV9"/>
<feature type="domain" description="No apical meristem-associated C-terminal" evidence="2">
    <location>
        <begin position="8"/>
        <end position="58"/>
    </location>
</feature>
<protein>
    <recommendedName>
        <fullName evidence="2">No apical meristem-associated C-terminal domain-containing protein</fullName>
    </recommendedName>
</protein>
<feature type="compositionally biased region" description="Polar residues" evidence="1">
    <location>
        <begin position="36"/>
        <end position="69"/>
    </location>
</feature>
<sequence>MFQAVEQKEFTLLPCWRELRHHPKWQSEASRKKQKTSSAAGDGSPSSTQNIPPSQATGVPQETCSEGTV</sequence>
<dbReference type="EMBL" id="GBRH01251548">
    <property type="protein sequence ID" value="JAD46347.1"/>
    <property type="molecule type" value="Transcribed_RNA"/>
</dbReference>
<name>A0A0A9AGV9_ARUDO</name>
<reference evidence="3" key="2">
    <citation type="journal article" date="2015" name="Data Brief">
        <title>Shoot transcriptome of the giant reed, Arundo donax.</title>
        <authorList>
            <person name="Barrero R.A."/>
            <person name="Guerrero F.D."/>
            <person name="Moolhuijzen P."/>
            <person name="Goolsby J.A."/>
            <person name="Tidwell J."/>
            <person name="Bellgard S.E."/>
            <person name="Bellgard M.I."/>
        </authorList>
    </citation>
    <scope>NUCLEOTIDE SEQUENCE</scope>
    <source>
        <tissue evidence="3">Shoot tissue taken approximately 20 cm above the soil surface</tissue>
    </source>
</reference>
<dbReference type="InterPro" id="IPR029466">
    <property type="entry name" value="NAM-associated_C"/>
</dbReference>
<proteinExistence type="predicted"/>
<feature type="region of interest" description="Disordered" evidence="1">
    <location>
        <begin position="21"/>
        <end position="69"/>
    </location>
</feature>
<dbReference type="Pfam" id="PF14303">
    <property type="entry name" value="NAM-associated"/>
    <property type="match status" value="1"/>
</dbReference>
<evidence type="ECO:0000313" key="3">
    <source>
        <dbReference type="EMBL" id="JAD46347.1"/>
    </source>
</evidence>
<reference evidence="3" key="1">
    <citation type="submission" date="2014-09" db="EMBL/GenBank/DDBJ databases">
        <authorList>
            <person name="Magalhaes I.L.F."/>
            <person name="Oliveira U."/>
            <person name="Santos F.R."/>
            <person name="Vidigal T.H.D.A."/>
            <person name="Brescovit A.D."/>
            <person name="Santos A.J."/>
        </authorList>
    </citation>
    <scope>NUCLEOTIDE SEQUENCE</scope>
    <source>
        <tissue evidence="3">Shoot tissue taken approximately 20 cm above the soil surface</tissue>
    </source>
</reference>
<organism evidence="3">
    <name type="scientific">Arundo donax</name>
    <name type="common">Giant reed</name>
    <name type="synonym">Donax arundinaceus</name>
    <dbReference type="NCBI Taxonomy" id="35708"/>
    <lineage>
        <taxon>Eukaryota</taxon>
        <taxon>Viridiplantae</taxon>
        <taxon>Streptophyta</taxon>
        <taxon>Embryophyta</taxon>
        <taxon>Tracheophyta</taxon>
        <taxon>Spermatophyta</taxon>
        <taxon>Magnoliopsida</taxon>
        <taxon>Liliopsida</taxon>
        <taxon>Poales</taxon>
        <taxon>Poaceae</taxon>
        <taxon>PACMAD clade</taxon>
        <taxon>Arundinoideae</taxon>
        <taxon>Arundineae</taxon>
        <taxon>Arundo</taxon>
    </lineage>
</organism>
<accession>A0A0A9AGV9</accession>
<evidence type="ECO:0000259" key="2">
    <source>
        <dbReference type="Pfam" id="PF14303"/>
    </source>
</evidence>
<evidence type="ECO:0000256" key="1">
    <source>
        <dbReference type="SAM" id="MobiDB-lite"/>
    </source>
</evidence>